<dbReference type="GO" id="GO:0005634">
    <property type="term" value="C:nucleus"/>
    <property type="evidence" value="ECO:0007669"/>
    <property type="project" value="UniProtKB-SubCell"/>
</dbReference>
<feature type="region of interest" description="Disordered" evidence="13">
    <location>
        <begin position="386"/>
        <end position="415"/>
    </location>
</feature>
<dbReference type="Proteomes" id="UP000693946">
    <property type="component" value="Linkage Group LG3"/>
</dbReference>
<reference evidence="15 16" key="1">
    <citation type="journal article" date="2021" name="Sci. Rep.">
        <title>Chromosome anchoring in Senegalese sole (Solea senegalensis) reveals sex-associated markers and genome rearrangements in flatfish.</title>
        <authorList>
            <person name="Guerrero-Cozar I."/>
            <person name="Gomez-Garrido J."/>
            <person name="Berbel C."/>
            <person name="Martinez-Blanch J.F."/>
            <person name="Alioto T."/>
            <person name="Claros M.G."/>
            <person name="Gagnaire P.A."/>
            <person name="Manchado M."/>
        </authorList>
    </citation>
    <scope>NUCLEOTIDE SEQUENCE [LARGE SCALE GENOMIC DNA]</scope>
    <source>
        <strain evidence="15">Sse05_10M</strain>
    </source>
</reference>
<evidence type="ECO:0000256" key="10">
    <source>
        <dbReference type="ARBA" id="ARBA00023242"/>
    </source>
</evidence>
<feature type="domain" description="C2H2-type" evidence="14">
    <location>
        <begin position="899"/>
        <end position="926"/>
    </location>
</feature>
<accession>A0AAV6QX54</accession>
<evidence type="ECO:0000256" key="5">
    <source>
        <dbReference type="ARBA" id="ARBA00022771"/>
    </source>
</evidence>
<evidence type="ECO:0000256" key="11">
    <source>
        <dbReference type="PROSITE-ProRule" id="PRU00042"/>
    </source>
</evidence>
<keyword evidence="6" id="KW-0862">Zinc</keyword>
<dbReference type="EMBL" id="JAGKHQ010000015">
    <property type="protein sequence ID" value="KAG7497646.1"/>
    <property type="molecule type" value="Genomic_DNA"/>
</dbReference>
<evidence type="ECO:0000256" key="6">
    <source>
        <dbReference type="ARBA" id="ARBA00022833"/>
    </source>
</evidence>
<keyword evidence="10" id="KW-0539">Nucleus</keyword>
<gene>
    <name evidence="15" type="ORF">JOB18_041333</name>
</gene>
<keyword evidence="8" id="KW-0238">DNA-binding</keyword>
<keyword evidence="12" id="KW-0175">Coiled coil</keyword>
<evidence type="ECO:0000256" key="2">
    <source>
        <dbReference type="ARBA" id="ARBA00006991"/>
    </source>
</evidence>
<evidence type="ECO:0000256" key="7">
    <source>
        <dbReference type="ARBA" id="ARBA00023015"/>
    </source>
</evidence>
<evidence type="ECO:0000256" key="3">
    <source>
        <dbReference type="ARBA" id="ARBA00022723"/>
    </source>
</evidence>
<comment type="similarity">
    <text evidence="2">Belongs to the krueppel C2H2-type zinc-finger protein family.</text>
</comment>
<keyword evidence="3" id="KW-0479">Metal-binding</keyword>
<keyword evidence="4" id="KW-0677">Repeat</keyword>
<feature type="domain" description="C2H2-type" evidence="14">
    <location>
        <begin position="927"/>
        <end position="954"/>
    </location>
</feature>
<sequence>MEPESELSLDIMSKTDVLRVIVAEKLTTAAQEILAVVERTVAGYEQEASVFREEIDRQRRQLELLLQTPSPEIKAEPVEAEQVFPVSEPLHSGGGHHHEELQQQYELVNRVSANIEDGSTCVLTGTGEHYEDERALAPPTDDQAPLTELDYKNALMSSTPTVRAKKRRRYLSRLPIKIRLLEDPGIEVINREVYKKYPQKTLMCPAHLQEKDFLDTLRSMFPQLADDKSFDLFMCTRKRNMFPVSVTSLTPVEVYKKIKGRSALFIRLRNQAAADLPSDLEQTEAQSHVDLKIHILKDSSAKLIENCPFHKLQCPRHLQETDFLDLLRSTFPALADSETLELFTSDKTKKLFPLNVTTLTPEEIHKDMVAKERLCLYVLPKPLEDLRSSDRDPPSEGDPTVLKNRDRSERNSRGRSRLTATSLELKIWILEDSNINRLSTKLFQKYKQQKLQCPVGLQETEFLDLLRSTFPQLAPGRSFDFFLSDRSKKLFPLQVETLTPEEIQTAVKSFGSGYSALYIRLNAVDEVHTRDNDLLSTADQTMPTPRVDGPQNTKSHMVLNVRFLQAQINVVSALVLKRNPVQELRCPRGLTEMDFLKLLKSTFPQLAVGKPFDILTSDQTRRLHPLRVKMMTPEEIQKILDSSPSSNIFIQLRGPHEAPTSVENHLLRKGEVGIAEDSPSTSDQTGLSSSHVQAEGIVPGEEDDSETSGLRWTEPLLVSESEKEDGGEEEEELNNEAEWVPVRSADQNTERSKKITGRCGVPSAVQMKKKKKKKKKQVRTNGVAAAAPLSCSVCRVPRSSMSLLIKHCWNHVEDPARLCGVCGEHSETPEELRSHLQGHLKTHNCDICGKSFLSTTGLKGHIARHKGERPYQCTVCHKAFAEPWVLNNHMTVHSPDKPHKCDICQRAFASKMKLKLHRATHTDERPFQCSMCPNSYRSLGTLSQHMLRHLGRSAARERSHACQVCDKTFSAAWKLQAHMRSHEWQPGVGKRGGKFTAKAKLLSVT</sequence>
<dbReference type="SMART" id="SM00355">
    <property type="entry name" value="ZnF_C2H2"/>
    <property type="match status" value="6"/>
</dbReference>
<dbReference type="GO" id="GO:0000981">
    <property type="term" value="F:DNA-binding transcription factor activity, RNA polymerase II-specific"/>
    <property type="evidence" value="ECO:0007669"/>
    <property type="project" value="TreeGrafter"/>
</dbReference>
<name>A0AAV6QX54_SOLSE</name>
<evidence type="ECO:0000256" key="9">
    <source>
        <dbReference type="ARBA" id="ARBA00023163"/>
    </source>
</evidence>
<proteinExistence type="inferred from homology"/>
<keyword evidence="16" id="KW-1185">Reference proteome</keyword>
<dbReference type="AlphaFoldDB" id="A0AAV6QX54"/>
<feature type="domain" description="C2H2-type" evidence="14">
    <location>
        <begin position="843"/>
        <end position="870"/>
    </location>
</feature>
<evidence type="ECO:0000259" key="14">
    <source>
        <dbReference type="PROSITE" id="PS50157"/>
    </source>
</evidence>
<dbReference type="FunFam" id="3.30.160.60:FF:000065">
    <property type="entry name" value="B-cell CLL/lymphoma 6, member B"/>
    <property type="match status" value="1"/>
</dbReference>
<evidence type="ECO:0000256" key="12">
    <source>
        <dbReference type="SAM" id="Coils"/>
    </source>
</evidence>
<feature type="region of interest" description="Disordered" evidence="13">
    <location>
        <begin position="698"/>
        <end position="736"/>
    </location>
</feature>
<feature type="coiled-coil region" evidence="12">
    <location>
        <begin position="41"/>
        <end position="68"/>
    </location>
</feature>
<evidence type="ECO:0000256" key="1">
    <source>
        <dbReference type="ARBA" id="ARBA00004123"/>
    </source>
</evidence>
<organism evidence="15 16">
    <name type="scientific">Solea senegalensis</name>
    <name type="common">Senegalese sole</name>
    <dbReference type="NCBI Taxonomy" id="28829"/>
    <lineage>
        <taxon>Eukaryota</taxon>
        <taxon>Metazoa</taxon>
        <taxon>Chordata</taxon>
        <taxon>Craniata</taxon>
        <taxon>Vertebrata</taxon>
        <taxon>Euteleostomi</taxon>
        <taxon>Actinopterygii</taxon>
        <taxon>Neopterygii</taxon>
        <taxon>Teleostei</taxon>
        <taxon>Neoteleostei</taxon>
        <taxon>Acanthomorphata</taxon>
        <taxon>Carangaria</taxon>
        <taxon>Pleuronectiformes</taxon>
        <taxon>Pleuronectoidei</taxon>
        <taxon>Soleidae</taxon>
        <taxon>Solea</taxon>
    </lineage>
</organism>
<feature type="domain" description="C2H2-type" evidence="14">
    <location>
        <begin position="960"/>
        <end position="987"/>
    </location>
</feature>
<dbReference type="InterPro" id="IPR050527">
    <property type="entry name" value="Snail/Krueppel_Znf"/>
</dbReference>
<keyword evidence="7" id="KW-0805">Transcription regulation</keyword>
<keyword evidence="9" id="KW-0804">Transcription</keyword>
<comment type="caution">
    <text evidence="15">The sequence shown here is derived from an EMBL/GenBank/DDBJ whole genome shotgun (WGS) entry which is preliminary data.</text>
</comment>
<dbReference type="GO" id="GO:0000978">
    <property type="term" value="F:RNA polymerase II cis-regulatory region sequence-specific DNA binding"/>
    <property type="evidence" value="ECO:0007669"/>
    <property type="project" value="TreeGrafter"/>
</dbReference>
<feature type="compositionally biased region" description="Basic and acidic residues" evidence="13">
    <location>
        <begin position="403"/>
        <end position="412"/>
    </location>
</feature>
<dbReference type="Pfam" id="PF13912">
    <property type="entry name" value="zf-C2H2_6"/>
    <property type="match status" value="1"/>
</dbReference>
<evidence type="ECO:0000313" key="15">
    <source>
        <dbReference type="EMBL" id="KAG7497646.1"/>
    </source>
</evidence>
<dbReference type="InterPro" id="IPR013087">
    <property type="entry name" value="Znf_C2H2_type"/>
</dbReference>
<dbReference type="PANTHER" id="PTHR24388">
    <property type="entry name" value="ZINC FINGER PROTEIN"/>
    <property type="match status" value="1"/>
</dbReference>
<dbReference type="PANTHER" id="PTHR24388:SF104">
    <property type="entry name" value="AT-RICH BINDING PROTEIN-RELATED"/>
    <property type="match status" value="1"/>
</dbReference>
<dbReference type="FunFam" id="3.30.160.60:FF:001156">
    <property type="entry name" value="Zinc finger protein 407"/>
    <property type="match status" value="1"/>
</dbReference>
<evidence type="ECO:0000256" key="13">
    <source>
        <dbReference type="SAM" id="MobiDB-lite"/>
    </source>
</evidence>
<keyword evidence="5 11" id="KW-0863">Zinc-finger</keyword>
<comment type="subcellular location">
    <subcellularLocation>
        <location evidence="1">Nucleus</location>
    </subcellularLocation>
</comment>
<dbReference type="FunFam" id="3.30.160.60:FF:000100">
    <property type="entry name" value="Zinc finger 45-like"/>
    <property type="match status" value="1"/>
</dbReference>
<evidence type="ECO:0000313" key="16">
    <source>
        <dbReference type="Proteomes" id="UP000693946"/>
    </source>
</evidence>
<dbReference type="PROSITE" id="PS00028">
    <property type="entry name" value="ZINC_FINGER_C2H2_1"/>
    <property type="match status" value="5"/>
</dbReference>
<feature type="compositionally biased region" description="Acidic residues" evidence="13">
    <location>
        <begin position="722"/>
        <end position="735"/>
    </location>
</feature>
<dbReference type="PROSITE" id="PS50157">
    <property type="entry name" value="ZINC_FINGER_C2H2_2"/>
    <property type="match status" value="5"/>
</dbReference>
<dbReference type="GO" id="GO:0008270">
    <property type="term" value="F:zinc ion binding"/>
    <property type="evidence" value="ECO:0007669"/>
    <property type="project" value="UniProtKB-KW"/>
</dbReference>
<evidence type="ECO:0000256" key="4">
    <source>
        <dbReference type="ARBA" id="ARBA00022737"/>
    </source>
</evidence>
<feature type="domain" description="C2H2-type" evidence="14">
    <location>
        <begin position="871"/>
        <end position="898"/>
    </location>
</feature>
<evidence type="ECO:0000256" key="8">
    <source>
        <dbReference type="ARBA" id="ARBA00023125"/>
    </source>
</evidence>
<dbReference type="Pfam" id="PF00096">
    <property type="entry name" value="zf-C2H2"/>
    <property type="match status" value="4"/>
</dbReference>
<protein>
    <submittedName>
        <fullName evidence="15">PAP2 C domain containing</fullName>
    </submittedName>
</protein>